<evidence type="ECO:0000313" key="2">
    <source>
        <dbReference type="Proteomes" id="UP001186974"/>
    </source>
</evidence>
<reference evidence="1" key="1">
    <citation type="submission" date="2024-09" db="EMBL/GenBank/DDBJ databases">
        <title>Black Yeasts Isolated from many extreme environments.</title>
        <authorList>
            <person name="Coleine C."/>
            <person name="Stajich J.E."/>
            <person name="Selbmann L."/>
        </authorList>
    </citation>
    <scope>NUCLEOTIDE SEQUENCE</scope>
    <source>
        <strain evidence="1">CCFEE 5737</strain>
    </source>
</reference>
<organism evidence="1 2">
    <name type="scientific">Coniosporium uncinatum</name>
    <dbReference type="NCBI Taxonomy" id="93489"/>
    <lineage>
        <taxon>Eukaryota</taxon>
        <taxon>Fungi</taxon>
        <taxon>Dikarya</taxon>
        <taxon>Ascomycota</taxon>
        <taxon>Pezizomycotina</taxon>
        <taxon>Dothideomycetes</taxon>
        <taxon>Dothideomycetes incertae sedis</taxon>
        <taxon>Coniosporium</taxon>
    </lineage>
</organism>
<comment type="caution">
    <text evidence="1">The sequence shown here is derived from an EMBL/GenBank/DDBJ whole genome shotgun (WGS) entry which is preliminary data.</text>
</comment>
<protein>
    <submittedName>
        <fullName evidence="1">Uncharacterized protein</fullName>
    </submittedName>
</protein>
<sequence length="114" mass="12319">MASSLPSEATGPIRLSDIDQALLEGLDLPRLLEFLKDVAMVAGEMILVADPSVETSDTKANTSDRVTVTDKAVEAHVQEACASYFPDINFLGEETFKTGDKLDDKPTFVCDPID</sequence>
<proteinExistence type="predicted"/>
<dbReference type="Proteomes" id="UP001186974">
    <property type="component" value="Unassembled WGS sequence"/>
</dbReference>
<gene>
    <name evidence="1" type="ORF">LTS18_000708</name>
</gene>
<evidence type="ECO:0000313" key="1">
    <source>
        <dbReference type="EMBL" id="KAK3068318.1"/>
    </source>
</evidence>
<feature type="non-terminal residue" evidence="1">
    <location>
        <position position="114"/>
    </location>
</feature>
<accession>A0ACC3DFG8</accession>
<dbReference type="EMBL" id="JAWDJW010005321">
    <property type="protein sequence ID" value="KAK3068318.1"/>
    <property type="molecule type" value="Genomic_DNA"/>
</dbReference>
<name>A0ACC3DFG8_9PEZI</name>
<keyword evidence="2" id="KW-1185">Reference proteome</keyword>